<dbReference type="InterPro" id="IPR029423">
    <property type="entry name" value="LRRC37AB_C"/>
</dbReference>
<dbReference type="AlphaFoldDB" id="A0A8D0GV54"/>
<dbReference type="Proteomes" id="UP000694392">
    <property type="component" value="Unplaced"/>
</dbReference>
<keyword evidence="2" id="KW-0472">Membrane</keyword>
<evidence type="ECO:0000313" key="4">
    <source>
        <dbReference type="Ensembl" id="ENSSPUP00000014206.1"/>
    </source>
</evidence>
<proteinExistence type="predicted"/>
<feature type="domain" description="LRRC37A/B like protein 1 C-terminal" evidence="3">
    <location>
        <begin position="165"/>
        <end position="308"/>
    </location>
</feature>
<name>A0A8D0GV54_SPHPU</name>
<dbReference type="Pfam" id="PF14914">
    <property type="entry name" value="LRRC37AB_C"/>
    <property type="match status" value="1"/>
</dbReference>
<feature type="region of interest" description="Disordered" evidence="1">
    <location>
        <begin position="319"/>
        <end position="339"/>
    </location>
</feature>
<feature type="compositionally biased region" description="Basic and acidic residues" evidence="1">
    <location>
        <begin position="138"/>
        <end position="147"/>
    </location>
</feature>
<feature type="transmembrane region" description="Helical" evidence="2">
    <location>
        <begin position="279"/>
        <end position="299"/>
    </location>
</feature>
<feature type="region of interest" description="Disordered" evidence="1">
    <location>
        <begin position="372"/>
        <end position="394"/>
    </location>
</feature>
<organism evidence="4 5">
    <name type="scientific">Sphenodon punctatus</name>
    <name type="common">Tuatara</name>
    <name type="synonym">Hatteria punctata</name>
    <dbReference type="NCBI Taxonomy" id="8508"/>
    <lineage>
        <taxon>Eukaryota</taxon>
        <taxon>Metazoa</taxon>
        <taxon>Chordata</taxon>
        <taxon>Craniata</taxon>
        <taxon>Vertebrata</taxon>
        <taxon>Euteleostomi</taxon>
        <taxon>Lepidosauria</taxon>
        <taxon>Sphenodontia</taxon>
        <taxon>Sphenodontidae</taxon>
        <taxon>Sphenodon</taxon>
    </lineage>
</organism>
<dbReference type="PANTHER" id="PTHR23045">
    <property type="entry name" value="LEUCINE-RICH REPEAT-CONTAINING PROTEIN 37A"/>
    <property type="match status" value="1"/>
</dbReference>
<reference evidence="4" key="1">
    <citation type="submission" date="2025-08" db="UniProtKB">
        <authorList>
            <consortium name="Ensembl"/>
        </authorList>
    </citation>
    <scope>IDENTIFICATION</scope>
</reference>
<keyword evidence="5" id="KW-1185">Reference proteome</keyword>
<feature type="compositionally biased region" description="Polar residues" evidence="1">
    <location>
        <begin position="51"/>
        <end position="61"/>
    </location>
</feature>
<feature type="region of interest" description="Disordered" evidence="1">
    <location>
        <begin position="138"/>
        <end position="164"/>
    </location>
</feature>
<dbReference type="Ensembl" id="ENSSPUT00000015151.1">
    <property type="protein sequence ID" value="ENSSPUP00000014206.1"/>
    <property type="gene ID" value="ENSSPUG00000010952.1"/>
</dbReference>
<dbReference type="PANTHER" id="PTHR23045:SF9">
    <property type="entry name" value="LEUCINE RICH REPEAT CONTAINING 37A-RELATED"/>
    <property type="match status" value="1"/>
</dbReference>
<accession>A0A8D0GV54</accession>
<evidence type="ECO:0000259" key="3">
    <source>
        <dbReference type="Pfam" id="PF14914"/>
    </source>
</evidence>
<protein>
    <recommendedName>
        <fullName evidence="3">LRRC37A/B like protein 1 C-terminal domain-containing protein</fullName>
    </recommendedName>
</protein>
<sequence length="394" mass="43858">MPHLTASFKVENNSDLTGKIIIVLEHANKTTKKEGTDMPAGEPENGLDFRNSGQKESQHFSQNNHLFQKEFHRANSDIIHVLAGRKQKQRINSKEDLLNLLLHRKSSASADGMLENPSKESETSLDGILPGIQQTNETHWKHQKEGSEPSSVPSNSPPQDNYSIQGDQFEAELNKRLQPLIPNIAVRKLLCHVIRTLKMDCTEPTVQLACAKLISKTGLLMKLFSEREDVKGASSLWNSYLWEEKNTANGSANQKRAGKKVPEEISSPELPEYGYGNKLLLAISVTVVIMIIIAVICLIEICSQRSAASAQAANENKLQGTGSSQKHSNGPSKSSSECTYQVLSSSSSSTIEKPLWLRDMYQPLDSIRKKNMAQKLHDKESSDEEEIFNRANIR</sequence>
<feature type="region of interest" description="Disordered" evidence="1">
    <location>
        <begin position="31"/>
        <end position="61"/>
    </location>
</feature>
<evidence type="ECO:0000256" key="2">
    <source>
        <dbReference type="SAM" id="Phobius"/>
    </source>
</evidence>
<evidence type="ECO:0000313" key="5">
    <source>
        <dbReference type="Proteomes" id="UP000694392"/>
    </source>
</evidence>
<evidence type="ECO:0000256" key="1">
    <source>
        <dbReference type="SAM" id="MobiDB-lite"/>
    </source>
</evidence>
<reference evidence="4" key="2">
    <citation type="submission" date="2025-09" db="UniProtKB">
        <authorList>
            <consortium name="Ensembl"/>
        </authorList>
    </citation>
    <scope>IDENTIFICATION</scope>
</reference>
<feature type="compositionally biased region" description="Low complexity" evidence="1">
    <location>
        <begin position="148"/>
        <end position="158"/>
    </location>
</feature>
<keyword evidence="2" id="KW-1133">Transmembrane helix</keyword>
<dbReference type="GeneTree" id="ENSGT00530000063282"/>
<dbReference type="InterPro" id="IPR015753">
    <property type="entry name" value="LRRC37"/>
</dbReference>
<keyword evidence="2" id="KW-0812">Transmembrane</keyword>